<feature type="region of interest" description="Disordered" evidence="1">
    <location>
        <begin position="1"/>
        <end position="20"/>
    </location>
</feature>
<protein>
    <submittedName>
        <fullName evidence="2">Uncharacterized protein</fullName>
    </submittedName>
</protein>
<dbReference type="AlphaFoldDB" id="A0A5C3QHA5"/>
<feature type="compositionally biased region" description="Low complexity" evidence="1">
    <location>
        <begin position="8"/>
        <end position="19"/>
    </location>
</feature>
<feature type="region of interest" description="Disordered" evidence="1">
    <location>
        <begin position="25"/>
        <end position="74"/>
    </location>
</feature>
<evidence type="ECO:0000313" key="2">
    <source>
        <dbReference type="EMBL" id="TFL01132.1"/>
    </source>
</evidence>
<sequence>MVRRIPNSSTSFTPFTPFPITYVRPAPLEDQREQPTSKACSKPGQTKSTALGGALMSSNPRSRGKPPSSRQSHDEYYPCVAQCGKLHRYTTNDAQLTHMDHCKKAIDLATSTSHVSPTRLIRVVVVRARDPIKAQISNSIQPPPFAHWNANSLINLDRDYVLPKRDSPVSGIQGLAASVPLPTFVIESGHGGVAWSVSGPTSSLTPASSRPVSQASIPASRPISSESTASPLAGCSSTVLTPPTPPPSKKWSKPRSKSAARAIKPNSKGAPLFGDSRSDRA</sequence>
<proteinExistence type="predicted"/>
<name>A0A5C3QHA5_9AGAR</name>
<feature type="compositionally biased region" description="Polar residues" evidence="1">
    <location>
        <begin position="198"/>
        <end position="230"/>
    </location>
</feature>
<accession>A0A5C3QHA5</accession>
<feature type="compositionally biased region" description="Polar residues" evidence="1">
    <location>
        <begin position="36"/>
        <end position="49"/>
    </location>
</feature>
<organism evidence="2 3">
    <name type="scientific">Pterulicium gracile</name>
    <dbReference type="NCBI Taxonomy" id="1884261"/>
    <lineage>
        <taxon>Eukaryota</taxon>
        <taxon>Fungi</taxon>
        <taxon>Dikarya</taxon>
        <taxon>Basidiomycota</taxon>
        <taxon>Agaricomycotina</taxon>
        <taxon>Agaricomycetes</taxon>
        <taxon>Agaricomycetidae</taxon>
        <taxon>Agaricales</taxon>
        <taxon>Pleurotineae</taxon>
        <taxon>Pterulaceae</taxon>
        <taxon>Pterulicium</taxon>
    </lineage>
</organism>
<evidence type="ECO:0000256" key="1">
    <source>
        <dbReference type="SAM" id="MobiDB-lite"/>
    </source>
</evidence>
<feature type="region of interest" description="Disordered" evidence="1">
    <location>
        <begin position="198"/>
        <end position="281"/>
    </location>
</feature>
<dbReference type="Proteomes" id="UP000305067">
    <property type="component" value="Unassembled WGS sequence"/>
</dbReference>
<evidence type="ECO:0000313" key="3">
    <source>
        <dbReference type="Proteomes" id="UP000305067"/>
    </source>
</evidence>
<dbReference type="EMBL" id="ML178826">
    <property type="protein sequence ID" value="TFL01132.1"/>
    <property type="molecule type" value="Genomic_DNA"/>
</dbReference>
<keyword evidence="3" id="KW-1185">Reference proteome</keyword>
<gene>
    <name evidence="2" type="ORF">BDV98DRAFT_593534</name>
</gene>
<reference evidence="2 3" key="1">
    <citation type="journal article" date="2019" name="Nat. Ecol. Evol.">
        <title>Megaphylogeny resolves global patterns of mushroom evolution.</title>
        <authorList>
            <person name="Varga T."/>
            <person name="Krizsan K."/>
            <person name="Foldi C."/>
            <person name="Dima B."/>
            <person name="Sanchez-Garcia M."/>
            <person name="Sanchez-Ramirez S."/>
            <person name="Szollosi G.J."/>
            <person name="Szarkandi J.G."/>
            <person name="Papp V."/>
            <person name="Albert L."/>
            <person name="Andreopoulos W."/>
            <person name="Angelini C."/>
            <person name="Antonin V."/>
            <person name="Barry K.W."/>
            <person name="Bougher N.L."/>
            <person name="Buchanan P."/>
            <person name="Buyck B."/>
            <person name="Bense V."/>
            <person name="Catcheside P."/>
            <person name="Chovatia M."/>
            <person name="Cooper J."/>
            <person name="Damon W."/>
            <person name="Desjardin D."/>
            <person name="Finy P."/>
            <person name="Geml J."/>
            <person name="Haridas S."/>
            <person name="Hughes K."/>
            <person name="Justo A."/>
            <person name="Karasinski D."/>
            <person name="Kautmanova I."/>
            <person name="Kiss B."/>
            <person name="Kocsube S."/>
            <person name="Kotiranta H."/>
            <person name="LaButti K.M."/>
            <person name="Lechner B.E."/>
            <person name="Liimatainen K."/>
            <person name="Lipzen A."/>
            <person name="Lukacs Z."/>
            <person name="Mihaltcheva S."/>
            <person name="Morgado L.N."/>
            <person name="Niskanen T."/>
            <person name="Noordeloos M.E."/>
            <person name="Ohm R.A."/>
            <person name="Ortiz-Santana B."/>
            <person name="Ovrebo C."/>
            <person name="Racz N."/>
            <person name="Riley R."/>
            <person name="Savchenko A."/>
            <person name="Shiryaev A."/>
            <person name="Soop K."/>
            <person name="Spirin V."/>
            <person name="Szebenyi C."/>
            <person name="Tomsovsky M."/>
            <person name="Tulloss R.E."/>
            <person name="Uehling J."/>
            <person name="Grigoriev I.V."/>
            <person name="Vagvolgyi C."/>
            <person name="Papp T."/>
            <person name="Martin F.M."/>
            <person name="Miettinen O."/>
            <person name="Hibbett D.S."/>
            <person name="Nagy L.G."/>
        </authorList>
    </citation>
    <scope>NUCLEOTIDE SEQUENCE [LARGE SCALE GENOMIC DNA]</scope>
    <source>
        <strain evidence="2 3">CBS 309.79</strain>
    </source>
</reference>